<protein>
    <recommendedName>
        <fullName evidence="3">Rubicon Homology domain-containing protein</fullName>
    </recommendedName>
</protein>
<dbReference type="AlphaFoldDB" id="A0A8J2S905"/>
<dbReference type="InterPro" id="IPR025258">
    <property type="entry name" value="RH_dom"/>
</dbReference>
<sequence length="715" mass="80620">MTMTDRENESISAVNTGCIPKVALVPVKTGEISTSESCLETANKPNEEKLCITNQSVIQQTMAGENSDLDSKPANEVVKAPTHHRTKHVRSFSDCTGLSSTSSDRRKYTSFIQVANVSENVQDSSKKPSRPRFLDDGGSSIIVAAGGHEYPKRQRGQSLVDYLMSNQSRKIGPELDRENAHFSVSEAMIAEIELTKFYKWTDSKEDEEDDQLIKSDLNDESDEEIRQMKFELQSVFSDKNCVSNAATDCSISPESSVSTMTPPFSPSSSLASAILFADLKKNGAMEHIDSGVSFTSFCSAIEKERRRSRKLARLKRVHSRLVSRMSSGFHVENASDSAAAAMSSAPIAVSQHRISSDSSSRRALFSPSPPSPVSASTPSTPLNESTVSAENIALSLLGHFSQLRLPNESDMEWLVSEKDAPQHLLPMPQSWPVNPDDPFMQLKENDIDEGHMTSLRGNNEWAPPRPQIVFAVYTSPNLKVVMAKQNYRCAGCGMRVEPEHSHNFRYCHYLGRYFCTACHSNKTFVVPSRIFKKWDFRKYPVSNFSYDLLERMWFDSLFRLGYINPLLYRRCRQLSKVLELRLQLINVAEFLRICRFGTDVWEDFRKQSADWLDDPEIYSLYDLTRVNSGELFQLLRQIVSNGMNHIIHCELCKARGFLCERCNSSEVIFPFQVDTVIRCSQCGSCFHRPCWGTPASCPRCQRIARRLQVNTSPTT</sequence>
<organism evidence="4 5">
    <name type="scientific">Daphnia galeata</name>
    <dbReference type="NCBI Taxonomy" id="27404"/>
    <lineage>
        <taxon>Eukaryota</taxon>
        <taxon>Metazoa</taxon>
        <taxon>Ecdysozoa</taxon>
        <taxon>Arthropoda</taxon>
        <taxon>Crustacea</taxon>
        <taxon>Branchiopoda</taxon>
        <taxon>Diplostraca</taxon>
        <taxon>Cladocera</taxon>
        <taxon>Anomopoda</taxon>
        <taxon>Daphniidae</taxon>
        <taxon>Daphnia</taxon>
    </lineage>
</organism>
<feature type="domain" description="Rubicon Homology" evidence="3">
    <location>
        <begin position="505"/>
        <end position="707"/>
    </location>
</feature>
<evidence type="ECO:0000313" key="5">
    <source>
        <dbReference type="Proteomes" id="UP000789390"/>
    </source>
</evidence>
<dbReference type="GO" id="GO:1901981">
    <property type="term" value="F:phosphatidylinositol phosphate binding"/>
    <property type="evidence" value="ECO:0007669"/>
    <property type="project" value="TreeGrafter"/>
</dbReference>
<feature type="region of interest" description="Disordered" evidence="2">
    <location>
        <begin position="351"/>
        <end position="384"/>
    </location>
</feature>
<keyword evidence="5" id="KW-1185">Reference proteome</keyword>
<dbReference type="Proteomes" id="UP000789390">
    <property type="component" value="Unassembled WGS sequence"/>
</dbReference>
<dbReference type="InterPro" id="IPR052428">
    <property type="entry name" value="Autophagy_HostDef_Reg"/>
</dbReference>
<dbReference type="InterPro" id="IPR048569">
    <property type="entry name" value="RUBC_PIKBD"/>
</dbReference>
<dbReference type="OrthoDB" id="10067503at2759"/>
<evidence type="ECO:0000256" key="1">
    <source>
        <dbReference type="ARBA" id="ARBA00023006"/>
    </source>
</evidence>
<feature type="compositionally biased region" description="Low complexity" evidence="2">
    <location>
        <begin position="351"/>
        <end position="366"/>
    </location>
</feature>
<evidence type="ECO:0000313" key="4">
    <source>
        <dbReference type="EMBL" id="CAH0113044.1"/>
    </source>
</evidence>
<dbReference type="PANTHER" id="PTHR45971:SF1">
    <property type="entry name" value="RUBICON, ISOFORM A"/>
    <property type="match status" value="1"/>
</dbReference>
<dbReference type="Pfam" id="PF13901">
    <property type="entry name" value="RH_dom"/>
    <property type="match status" value="1"/>
</dbReference>
<proteinExistence type="predicted"/>
<gene>
    <name evidence="4" type="ORF">DGAL_LOCUS16846</name>
</gene>
<dbReference type="Pfam" id="PF21054">
    <property type="entry name" value="RUBC_PIKBD"/>
    <property type="match status" value="2"/>
</dbReference>
<dbReference type="EMBL" id="CAKKLH010000336">
    <property type="protein sequence ID" value="CAH0113044.1"/>
    <property type="molecule type" value="Genomic_DNA"/>
</dbReference>
<accession>A0A8J2S905</accession>
<evidence type="ECO:0000256" key="2">
    <source>
        <dbReference type="SAM" id="MobiDB-lite"/>
    </source>
</evidence>
<dbReference type="SMART" id="SM01175">
    <property type="entry name" value="DUF4206"/>
    <property type="match status" value="1"/>
</dbReference>
<reference evidence="4" key="1">
    <citation type="submission" date="2021-11" db="EMBL/GenBank/DDBJ databases">
        <authorList>
            <person name="Schell T."/>
        </authorList>
    </citation>
    <scope>NUCLEOTIDE SEQUENCE</scope>
    <source>
        <strain evidence="4">M5</strain>
    </source>
</reference>
<dbReference type="GO" id="GO:0006914">
    <property type="term" value="P:autophagy"/>
    <property type="evidence" value="ECO:0007669"/>
    <property type="project" value="UniProtKB-KW"/>
</dbReference>
<evidence type="ECO:0000259" key="3">
    <source>
        <dbReference type="SMART" id="SM01175"/>
    </source>
</evidence>
<dbReference type="PANTHER" id="PTHR45971">
    <property type="entry name" value="PHOX (PX) DOMAIN-CONTAINING PROTEIN"/>
    <property type="match status" value="1"/>
</dbReference>
<keyword evidence="1" id="KW-0072">Autophagy</keyword>
<name>A0A8J2S905_9CRUS</name>
<comment type="caution">
    <text evidence="4">The sequence shown here is derived from an EMBL/GenBank/DDBJ whole genome shotgun (WGS) entry which is preliminary data.</text>
</comment>